<evidence type="ECO:0000256" key="1">
    <source>
        <dbReference type="SAM" id="MobiDB-lite"/>
    </source>
</evidence>
<name>A0ABR3LNE9_9TELE</name>
<protein>
    <submittedName>
        <fullName evidence="2">Uncharacterized protein</fullName>
    </submittedName>
</protein>
<keyword evidence="3" id="KW-1185">Reference proteome</keyword>
<feature type="compositionally biased region" description="Basic and acidic residues" evidence="1">
    <location>
        <begin position="1"/>
        <end position="11"/>
    </location>
</feature>
<sequence length="77" mass="8798">MWQNRLGEHRYSNRKQKGTSEQSQRGNVTWAIIHLQALQDNRITSKGKIKGEQQRASDSGEHVVVQLERAVLSEPTT</sequence>
<proteinExistence type="predicted"/>
<gene>
    <name evidence="2" type="ORF">QQF64_016652</name>
</gene>
<dbReference type="Proteomes" id="UP001558613">
    <property type="component" value="Unassembled WGS sequence"/>
</dbReference>
<evidence type="ECO:0000313" key="3">
    <source>
        <dbReference type="Proteomes" id="UP001558613"/>
    </source>
</evidence>
<evidence type="ECO:0000313" key="2">
    <source>
        <dbReference type="EMBL" id="KAL1254423.1"/>
    </source>
</evidence>
<accession>A0ABR3LNE9</accession>
<comment type="caution">
    <text evidence="2">The sequence shown here is derived from an EMBL/GenBank/DDBJ whole genome shotgun (WGS) entry which is preliminary data.</text>
</comment>
<feature type="region of interest" description="Disordered" evidence="1">
    <location>
        <begin position="1"/>
        <end position="26"/>
    </location>
</feature>
<reference evidence="2 3" key="1">
    <citation type="submission" date="2023-09" db="EMBL/GenBank/DDBJ databases">
        <authorList>
            <person name="Wang M."/>
        </authorList>
    </citation>
    <scope>NUCLEOTIDE SEQUENCE [LARGE SCALE GENOMIC DNA]</scope>
    <source>
        <strain evidence="2">GT-2023</strain>
        <tissue evidence="2">Liver</tissue>
    </source>
</reference>
<organism evidence="2 3">
    <name type="scientific">Cirrhinus molitorella</name>
    <name type="common">mud carp</name>
    <dbReference type="NCBI Taxonomy" id="172907"/>
    <lineage>
        <taxon>Eukaryota</taxon>
        <taxon>Metazoa</taxon>
        <taxon>Chordata</taxon>
        <taxon>Craniata</taxon>
        <taxon>Vertebrata</taxon>
        <taxon>Euteleostomi</taxon>
        <taxon>Actinopterygii</taxon>
        <taxon>Neopterygii</taxon>
        <taxon>Teleostei</taxon>
        <taxon>Ostariophysi</taxon>
        <taxon>Cypriniformes</taxon>
        <taxon>Cyprinidae</taxon>
        <taxon>Labeoninae</taxon>
        <taxon>Labeonini</taxon>
        <taxon>Cirrhinus</taxon>
    </lineage>
</organism>
<dbReference type="EMBL" id="JAYMGO010000020">
    <property type="protein sequence ID" value="KAL1254423.1"/>
    <property type="molecule type" value="Genomic_DNA"/>
</dbReference>